<dbReference type="PANTHER" id="PTHR37984:SF5">
    <property type="entry name" value="PROTEIN NYNRIN-LIKE"/>
    <property type="match status" value="1"/>
</dbReference>
<reference evidence="2" key="2">
    <citation type="submission" date="2025-05" db="UniProtKB">
        <authorList>
            <consortium name="EnsemblMetazoa"/>
        </authorList>
    </citation>
    <scope>IDENTIFICATION</scope>
</reference>
<dbReference type="EnsemblMetazoa" id="XM_044456617.1">
    <property type="protein sequence ID" value="XP_044312552.1"/>
    <property type="gene ID" value="LOC123037116"/>
</dbReference>
<dbReference type="SUPFAM" id="SSF53098">
    <property type="entry name" value="Ribonuclease H-like"/>
    <property type="match status" value="1"/>
</dbReference>
<evidence type="ECO:0000313" key="3">
    <source>
        <dbReference type="Proteomes" id="UP001652680"/>
    </source>
</evidence>
<dbReference type="Gene3D" id="3.30.420.10">
    <property type="entry name" value="Ribonuclease H-like superfamily/Ribonuclease H"/>
    <property type="match status" value="1"/>
</dbReference>
<dbReference type="PROSITE" id="PS50994">
    <property type="entry name" value="INTEGRASE"/>
    <property type="match status" value="1"/>
</dbReference>
<protein>
    <recommendedName>
        <fullName evidence="1">Integrase catalytic domain-containing protein</fullName>
    </recommendedName>
</protein>
<dbReference type="GeneID" id="123037116"/>
<dbReference type="InterPro" id="IPR001584">
    <property type="entry name" value="Integrase_cat-core"/>
</dbReference>
<feature type="domain" description="Integrase catalytic" evidence="1">
    <location>
        <begin position="78"/>
        <end position="184"/>
    </location>
</feature>
<dbReference type="PANTHER" id="PTHR37984">
    <property type="entry name" value="PROTEIN CBG26694"/>
    <property type="match status" value="1"/>
</dbReference>
<dbReference type="InterPro" id="IPR036397">
    <property type="entry name" value="RNaseH_sf"/>
</dbReference>
<evidence type="ECO:0000313" key="2">
    <source>
        <dbReference type="EnsemblMetazoa" id="XP_044312552.1"/>
    </source>
</evidence>
<dbReference type="InterPro" id="IPR050951">
    <property type="entry name" value="Retrovirus_Pol_polyprotein"/>
</dbReference>
<sequence length="326" mass="37578">MESNRKHLPDLKVDSGLIFKRMGTPNLDDEQEGSEWKLWIPQSLTHSLVERAHSDPKSGHGGMTKTLETLRRQMQVGIGKREDTERPLYIDFLGKYPRSKNGHSWIFIVDHFSKYTFLKAMKEATTLNVVNFLVNEVFYKFGVPEIIHSDNGKQFTSKAFEEMTDGFGIHHIKTPIYSPQSNAAERVNPTGEAPFFTVFGHYMFLNGSSYKLARQLRSLCDHEMAGMQTKDKFRVIHDKVQKQLQGAYEMSRQRYDKQARTLLANPGQEVFRRKFVQSDFSKSFNAKFARKFLKARVVKSVGNNAYLLEDLQGRSLGVYHAKDIRL</sequence>
<evidence type="ECO:0000259" key="1">
    <source>
        <dbReference type="PROSITE" id="PS50994"/>
    </source>
</evidence>
<reference evidence="3" key="1">
    <citation type="journal article" date="2021" name="Elife">
        <title>Highly contiguous assemblies of 101 drosophilid genomes.</title>
        <authorList>
            <person name="Kim B.Y."/>
            <person name="Wang J.R."/>
            <person name="Miller D.E."/>
            <person name="Barmina O."/>
            <person name="Delaney E."/>
            <person name="Thompson A."/>
            <person name="Comeault A.A."/>
            <person name="Peede D."/>
            <person name="D'Agostino E.R."/>
            <person name="Pelaez J."/>
            <person name="Aguilar J.M."/>
            <person name="Haji D."/>
            <person name="Matsunaga T."/>
            <person name="Armstrong E.E."/>
            <person name="Zych M."/>
            <person name="Ogawa Y."/>
            <person name="Stamenkovic-Radak M."/>
            <person name="Jelic M."/>
            <person name="Veselinovic M.S."/>
            <person name="Tanaskovic M."/>
            <person name="Eric P."/>
            <person name="Gao J.J."/>
            <person name="Katoh T.K."/>
            <person name="Toda M.J."/>
            <person name="Watabe H."/>
            <person name="Watada M."/>
            <person name="Davis J.S."/>
            <person name="Moyle L.C."/>
            <person name="Manoli G."/>
            <person name="Bertolini E."/>
            <person name="Kostal V."/>
            <person name="Hawley R.S."/>
            <person name="Takahashi A."/>
            <person name="Jones C.D."/>
            <person name="Price D.K."/>
            <person name="Whiteman N."/>
            <person name="Kopp A."/>
            <person name="Matute D.R."/>
            <person name="Petrov D.A."/>
        </authorList>
    </citation>
    <scope>NUCLEOTIDE SEQUENCE [LARGE SCALE GENOMIC DNA]</scope>
</reference>
<dbReference type="InterPro" id="IPR012337">
    <property type="entry name" value="RNaseH-like_sf"/>
</dbReference>
<proteinExistence type="predicted"/>
<organism evidence="2 3">
    <name type="scientific">Drosophila rhopaloa</name>
    <name type="common">Fruit fly</name>
    <dbReference type="NCBI Taxonomy" id="1041015"/>
    <lineage>
        <taxon>Eukaryota</taxon>
        <taxon>Metazoa</taxon>
        <taxon>Ecdysozoa</taxon>
        <taxon>Arthropoda</taxon>
        <taxon>Hexapoda</taxon>
        <taxon>Insecta</taxon>
        <taxon>Pterygota</taxon>
        <taxon>Neoptera</taxon>
        <taxon>Endopterygota</taxon>
        <taxon>Diptera</taxon>
        <taxon>Brachycera</taxon>
        <taxon>Muscomorpha</taxon>
        <taxon>Ephydroidea</taxon>
        <taxon>Drosophilidae</taxon>
        <taxon>Drosophila</taxon>
        <taxon>Sophophora</taxon>
    </lineage>
</organism>
<accession>A0ABM5J149</accession>
<dbReference type="RefSeq" id="XP_044312552.1">
    <property type="nucleotide sequence ID" value="XM_044456617.1"/>
</dbReference>
<keyword evidence="3" id="KW-1185">Reference proteome</keyword>
<name>A0ABM5J149_DRORH</name>
<dbReference type="Proteomes" id="UP001652680">
    <property type="component" value="Unassembled WGS sequence"/>
</dbReference>
<dbReference type="Pfam" id="PF00665">
    <property type="entry name" value="rve"/>
    <property type="match status" value="1"/>
</dbReference>